<gene>
    <name evidence="3" type="ORF">Dac01nite_11280</name>
</gene>
<dbReference type="InterPro" id="IPR036291">
    <property type="entry name" value="NAD(P)-bd_dom_sf"/>
</dbReference>
<dbReference type="Gene3D" id="3.40.50.720">
    <property type="entry name" value="NAD(P)-binding Rossmann-like Domain"/>
    <property type="match status" value="1"/>
</dbReference>
<evidence type="ECO:0000313" key="4">
    <source>
        <dbReference type="Proteomes" id="UP000652354"/>
    </source>
</evidence>
<dbReference type="Pfam" id="PF00106">
    <property type="entry name" value="adh_short"/>
    <property type="match status" value="1"/>
</dbReference>
<dbReference type="EMBL" id="BONR01000002">
    <property type="protein sequence ID" value="GIG54376.1"/>
    <property type="molecule type" value="Genomic_DNA"/>
</dbReference>
<dbReference type="AlphaFoldDB" id="A0A919Q1X7"/>
<dbReference type="NCBIfam" id="NF004846">
    <property type="entry name" value="PRK06197.1"/>
    <property type="match status" value="1"/>
</dbReference>
<dbReference type="PANTHER" id="PTHR24320">
    <property type="entry name" value="RETINOL DEHYDROGENASE"/>
    <property type="match status" value="1"/>
</dbReference>
<keyword evidence="2" id="KW-0560">Oxidoreductase</keyword>
<dbReference type="InterPro" id="IPR002347">
    <property type="entry name" value="SDR_fam"/>
</dbReference>
<protein>
    <submittedName>
        <fullName evidence="3">Short-chain dehydrogenase/reductase</fullName>
    </submittedName>
</protein>
<dbReference type="PANTHER" id="PTHR24320:SF148">
    <property type="entry name" value="NAD(P)-BINDING ROSSMANN-FOLD SUPERFAMILY PROTEIN"/>
    <property type="match status" value="1"/>
</dbReference>
<proteinExistence type="inferred from homology"/>
<dbReference type="RefSeq" id="WP_203654134.1">
    <property type="nucleotide sequence ID" value="NZ_BONR01000002.1"/>
</dbReference>
<dbReference type="SUPFAM" id="SSF51735">
    <property type="entry name" value="NAD(P)-binding Rossmann-fold domains"/>
    <property type="match status" value="1"/>
</dbReference>
<dbReference type="Proteomes" id="UP000652354">
    <property type="component" value="Unassembled WGS sequence"/>
</dbReference>
<accession>A0A919Q1X7</accession>
<comment type="caution">
    <text evidence="3">The sequence shown here is derived from an EMBL/GenBank/DDBJ whole genome shotgun (WGS) entry which is preliminary data.</text>
</comment>
<organism evidence="3 4">
    <name type="scientific">Demequina activiva</name>
    <dbReference type="NCBI Taxonomy" id="1582364"/>
    <lineage>
        <taxon>Bacteria</taxon>
        <taxon>Bacillati</taxon>
        <taxon>Actinomycetota</taxon>
        <taxon>Actinomycetes</taxon>
        <taxon>Micrococcales</taxon>
        <taxon>Demequinaceae</taxon>
        <taxon>Demequina</taxon>
    </lineage>
</organism>
<evidence type="ECO:0000313" key="3">
    <source>
        <dbReference type="EMBL" id="GIG54376.1"/>
    </source>
</evidence>
<sequence length="312" mass="33148">MPWSITDIPDQTGRVAVVTGANGGLGLVTASALAGAGAHVVMAARDPDKTADARASILAAHPGASLEVVPLDLASQEGTREAAARIAASHDQVDLLINNAGVMAMPERRTEDGFETQLAIDHLGHWTLTDGLLAPLVRADRARVVTVTSFARHSGRRIDPDNPHLEGRYDDWGAYGQAKLANLHFALGLDRQLRAAGVRARSLAAHPGLAHTDLQKRTVREGGGGSAGPFWERVTADYGMPAERAALPQLRAATDPRAKGGQLYGPRWVVTGRAVRLPLYRRIGLSRSIEVLWDVSQRLTGASMTVPTVVGT</sequence>
<comment type="similarity">
    <text evidence="1">Belongs to the short-chain dehydrogenases/reductases (SDR) family.</text>
</comment>
<name>A0A919Q1X7_9MICO</name>
<evidence type="ECO:0000256" key="2">
    <source>
        <dbReference type="ARBA" id="ARBA00023002"/>
    </source>
</evidence>
<evidence type="ECO:0000256" key="1">
    <source>
        <dbReference type="ARBA" id="ARBA00006484"/>
    </source>
</evidence>
<reference evidence="3" key="1">
    <citation type="submission" date="2021-01" db="EMBL/GenBank/DDBJ databases">
        <title>Whole genome shotgun sequence of Demequina activiva NBRC 110675.</title>
        <authorList>
            <person name="Komaki H."/>
            <person name="Tamura T."/>
        </authorList>
    </citation>
    <scope>NUCLEOTIDE SEQUENCE</scope>
    <source>
        <strain evidence="3">NBRC 110675</strain>
    </source>
</reference>
<dbReference type="PRINTS" id="PR00081">
    <property type="entry name" value="GDHRDH"/>
</dbReference>
<keyword evidence="4" id="KW-1185">Reference proteome</keyword>
<dbReference type="GO" id="GO:0016491">
    <property type="term" value="F:oxidoreductase activity"/>
    <property type="evidence" value="ECO:0007669"/>
    <property type="project" value="UniProtKB-KW"/>
</dbReference>